<dbReference type="SUPFAM" id="SSF51556">
    <property type="entry name" value="Metallo-dependent hydrolases"/>
    <property type="match status" value="1"/>
</dbReference>
<dbReference type="Gene3D" id="2.30.40.10">
    <property type="entry name" value="Urease, subunit C, domain 1"/>
    <property type="match status" value="1"/>
</dbReference>
<dbReference type="InterPro" id="IPR032466">
    <property type="entry name" value="Metal_Hydrolase"/>
</dbReference>
<dbReference type="RefSeq" id="WP_255228167.1">
    <property type="nucleotide sequence ID" value="NZ_JAJEKE010000013.1"/>
</dbReference>
<dbReference type="EMBL" id="JAJEKE010000013">
    <property type="protein sequence ID" value="MCQ1530645.1"/>
    <property type="molecule type" value="Genomic_DNA"/>
</dbReference>
<organism evidence="2 3">
    <name type="scientific">Lutispora saccharofermentans</name>
    <dbReference type="NCBI Taxonomy" id="3024236"/>
    <lineage>
        <taxon>Bacteria</taxon>
        <taxon>Bacillati</taxon>
        <taxon>Bacillota</taxon>
        <taxon>Clostridia</taxon>
        <taxon>Lutisporales</taxon>
        <taxon>Lutisporaceae</taxon>
        <taxon>Lutispora</taxon>
    </lineage>
</organism>
<dbReference type="InterPro" id="IPR051781">
    <property type="entry name" value="Metallo-dep_Hydrolase"/>
</dbReference>
<dbReference type="Proteomes" id="UP001651880">
    <property type="component" value="Unassembled WGS sequence"/>
</dbReference>
<dbReference type="Gene3D" id="3.20.20.140">
    <property type="entry name" value="Metal-dependent hydrolases"/>
    <property type="match status" value="1"/>
</dbReference>
<protein>
    <submittedName>
        <fullName evidence="2">Amidohydrolase family protein</fullName>
    </submittedName>
</protein>
<reference evidence="2 3" key="1">
    <citation type="submission" date="2021-10" db="EMBL/GenBank/DDBJ databases">
        <title>Lutispora strain m25 sp. nov., a thermophilic, non-spore-forming bacterium isolated from a lab-scale methanogenic bioreactor digesting anaerobic sludge.</title>
        <authorList>
            <person name="El Houari A."/>
            <person name="Mcdonald J."/>
        </authorList>
    </citation>
    <scope>NUCLEOTIDE SEQUENCE [LARGE SCALE GENOMIC DNA]</scope>
    <source>
        <strain evidence="3">m25</strain>
    </source>
</reference>
<dbReference type="InterPro" id="IPR011059">
    <property type="entry name" value="Metal-dep_hydrolase_composite"/>
</dbReference>
<accession>A0ABT1NHA2</accession>
<sequence>MLVIKNAKIYTCAGKVIEKGDILISHGKIKEVGVNLKCSCDDVIDAEGMVVIPGIIDAHSHIGGFGTDMSDQDLNEMTKNATPEVESIYSIDTGSKMFERVRRVGITTSAIAPGSGNVVGGLVCAVKSYGNSIENMCIKNPIALKMALGGNPKGVYGKRNQMPMTRMGIAQVMRETFIKGKEYMDKRAEAKDDGSSMVPYDTGLENVCRVLRREIPIKVHCEQFDMLTTIRIAKEFDVEFTLDHAWGAGDFIDDIVNSGCRGVIYGPIGVPLLPGECGKIDIGVLVELDKKGVNCAIMTDGPILNPEVIIIQAGEVIRFGGDIERVLNMLTINPAKILGIEDRVGSIEEGKDADIVIFKGMPAVDTNATVAYTIINGEVVYKK</sequence>
<evidence type="ECO:0000313" key="2">
    <source>
        <dbReference type="EMBL" id="MCQ1530645.1"/>
    </source>
</evidence>
<name>A0ABT1NHA2_9FIRM</name>
<evidence type="ECO:0000313" key="3">
    <source>
        <dbReference type="Proteomes" id="UP001651880"/>
    </source>
</evidence>
<dbReference type="PANTHER" id="PTHR43135:SF3">
    <property type="entry name" value="ALPHA-D-RIBOSE 1-METHYLPHOSPHONATE 5-TRIPHOSPHATE DIPHOSPHATASE"/>
    <property type="match status" value="1"/>
</dbReference>
<feature type="domain" description="Amidohydrolase-related" evidence="1">
    <location>
        <begin position="50"/>
        <end position="380"/>
    </location>
</feature>
<comment type="caution">
    <text evidence="2">The sequence shown here is derived from an EMBL/GenBank/DDBJ whole genome shotgun (WGS) entry which is preliminary data.</text>
</comment>
<dbReference type="Pfam" id="PF01979">
    <property type="entry name" value="Amidohydro_1"/>
    <property type="match status" value="1"/>
</dbReference>
<dbReference type="PANTHER" id="PTHR43135">
    <property type="entry name" value="ALPHA-D-RIBOSE 1-METHYLPHOSPHONATE 5-TRIPHOSPHATE DIPHOSPHATASE"/>
    <property type="match status" value="1"/>
</dbReference>
<dbReference type="SUPFAM" id="SSF51338">
    <property type="entry name" value="Composite domain of metallo-dependent hydrolases"/>
    <property type="match status" value="1"/>
</dbReference>
<evidence type="ECO:0000259" key="1">
    <source>
        <dbReference type="Pfam" id="PF01979"/>
    </source>
</evidence>
<proteinExistence type="predicted"/>
<keyword evidence="3" id="KW-1185">Reference proteome</keyword>
<gene>
    <name evidence="2" type="ORF">LJD61_13970</name>
</gene>
<dbReference type="InterPro" id="IPR006680">
    <property type="entry name" value="Amidohydro-rel"/>
</dbReference>